<protein>
    <submittedName>
        <fullName evidence="2">Uncharacterized protein</fullName>
    </submittedName>
</protein>
<dbReference type="KEGG" id="pex:IZT61_20875"/>
<name>A0A7S9KZ04_9SPHI</name>
<reference evidence="2 3" key="1">
    <citation type="submission" date="2020-11" db="EMBL/GenBank/DDBJ databases">
        <title>Pedobacter endophytica, an endophytic bacteria isolated form Carex pumila.</title>
        <authorList>
            <person name="Peng Y."/>
            <person name="Jiang L."/>
            <person name="Lee J."/>
        </authorList>
    </citation>
    <scope>NUCLEOTIDE SEQUENCE [LARGE SCALE GENOMIC DNA]</scope>
    <source>
        <strain evidence="2 3">JBR3-12</strain>
    </source>
</reference>
<dbReference type="Proteomes" id="UP000594759">
    <property type="component" value="Chromosome"/>
</dbReference>
<organism evidence="2 3">
    <name type="scientific">Pedobacter endophyticus</name>
    <dbReference type="NCBI Taxonomy" id="2789740"/>
    <lineage>
        <taxon>Bacteria</taxon>
        <taxon>Pseudomonadati</taxon>
        <taxon>Bacteroidota</taxon>
        <taxon>Sphingobacteriia</taxon>
        <taxon>Sphingobacteriales</taxon>
        <taxon>Sphingobacteriaceae</taxon>
        <taxon>Pedobacter</taxon>
    </lineage>
</organism>
<evidence type="ECO:0000313" key="3">
    <source>
        <dbReference type="Proteomes" id="UP000594759"/>
    </source>
</evidence>
<evidence type="ECO:0000256" key="1">
    <source>
        <dbReference type="SAM" id="MobiDB-lite"/>
    </source>
</evidence>
<feature type="compositionally biased region" description="Basic and acidic residues" evidence="1">
    <location>
        <begin position="17"/>
        <end position="32"/>
    </location>
</feature>
<keyword evidence="3" id="KW-1185">Reference proteome</keyword>
<accession>A0A7S9KZ04</accession>
<sequence>MAKTAAFHSIKANVHHDNTKCTEGNNIEKENLRSGTGGKPKCANCSKLD</sequence>
<evidence type="ECO:0000313" key="2">
    <source>
        <dbReference type="EMBL" id="QPH39463.1"/>
    </source>
</evidence>
<dbReference type="RefSeq" id="WP_196098930.1">
    <property type="nucleotide sequence ID" value="NZ_CP064939.1"/>
</dbReference>
<feature type="region of interest" description="Disordered" evidence="1">
    <location>
        <begin position="17"/>
        <end position="49"/>
    </location>
</feature>
<gene>
    <name evidence="2" type="ORF">IZT61_20875</name>
</gene>
<proteinExistence type="predicted"/>
<dbReference type="AlphaFoldDB" id="A0A7S9KZ04"/>
<dbReference type="EMBL" id="CP064939">
    <property type="protein sequence ID" value="QPH39463.1"/>
    <property type="molecule type" value="Genomic_DNA"/>
</dbReference>